<dbReference type="GO" id="GO:0007169">
    <property type="term" value="P:cell surface receptor protein tyrosine kinase signaling pathway"/>
    <property type="evidence" value="ECO:0007669"/>
    <property type="project" value="TreeGrafter"/>
</dbReference>
<comment type="subcellular location">
    <subcellularLocation>
        <location evidence="1">Membrane</location>
    </subcellularLocation>
</comment>
<feature type="chain" id="PRO_5015187598" evidence="7">
    <location>
        <begin position="18"/>
        <end position="1246"/>
    </location>
</feature>
<dbReference type="InterPro" id="IPR001245">
    <property type="entry name" value="Ser-Thr/Tyr_kinase_cat_dom"/>
</dbReference>
<dbReference type="PROSITE" id="PS50011">
    <property type="entry name" value="PROTEIN_KINASE_DOM"/>
    <property type="match status" value="1"/>
</dbReference>
<dbReference type="InterPro" id="IPR000203">
    <property type="entry name" value="GPS"/>
</dbReference>
<dbReference type="SUPFAM" id="SSF56112">
    <property type="entry name" value="Protein kinase-like (PK-like)"/>
    <property type="match status" value="1"/>
</dbReference>
<dbReference type="GO" id="GO:0005886">
    <property type="term" value="C:plasma membrane"/>
    <property type="evidence" value="ECO:0007669"/>
    <property type="project" value="TreeGrafter"/>
</dbReference>
<keyword evidence="3 6" id="KW-1133">Transmembrane helix</keyword>
<dbReference type="InterPro" id="IPR000719">
    <property type="entry name" value="Prot_kinase_dom"/>
</dbReference>
<evidence type="ECO:0000256" key="4">
    <source>
        <dbReference type="ARBA" id="ARBA00023136"/>
    </source>
</evidence>
<feature type="domain" description="GAIN-B" evidence="9">
    <location>
        <begin position="580"/>
        <end position="733"/>
    </location>
</feature>
<dbReference type="Pfam" id="PF07714">
    <property type="entry name" value="PK_Tyr_Ser-Thr"/>
    <property type="match status" value="1"/>
</dbReference>
<feature type="domain" description="Protein kinase" evidence="8">
    <location>
        <begin position="795"/>
        <end position="1041"/>
    </location>
</feature>
<dbReference type="EMBL" id="MDYQ01000021">
    <property type="protein sequence ID" value="PRP87245.1"/>
    <property type="molecule type" value="Genomic_DNA"/>
</dbReference>
<keyword evidence="7" id="KW-0732">Signal</keyword>
<dbReference type="GO" id="GO:0043235">
    <property type="term" value="C:receptor complex"/>
    <property type="evidence" value="ECO:0007669"/>
    <property type="project" value="TreeGrafter"/>
</dbReference>
<evidence type="ECO:0000313" key="10">
    <source>
        <dbReference type="EMBL" id="PRP87245.1"/>
    </source>
</evidence>
<dbReference type="AlphaFoldDB" id="A0A2P6NTE5"/>
<dbReference type="SMART" id="SM00303">
    <property type="entry name" value="GPS"/>
    <property type="match status" value="1"/>
</dbReference>
<evidence type="ECO:0000313" key="11">
    <source>
        <dbReference type="Proteomes" id="UP000241769"/>
    </source>
</evidence>
<dbReference type="PANTHER" id="PTHR24416">
    <property type="entry name" value="TYROSINE-PROTEIN KINASE RECEPTOR"/>
    <property type="match status" value="1"/>
</dbReference>
<dbReference type="GO" id="GO:0005524">
    <property type="term" value="F:ATP binding"/>
    <property type="evidence" value="ECO:0007669"/>
    <property type="project" value="InterPro"/>
</dbReference>
<dbReference type="InParanoid" id="A0A2P6NTE5"/>
<feature type="transmembrane region" description="Helical" evidence="6">
    <location>
        <begin position="745"/>
        <end position="773"/>
    </location>
</feature>
<evidence type="ECO:0000256" key="7">
    <source>
        <dbReference type="SAM" id="SignalP"/>
    </source>
</evidence>
<sequence length="1246" mass="138978">MSLLILFLFVTPKQTQGLEHSRNLCPFISFCYKFCCQGRTSNMRALFLSCCIIILSVISVLQHPSFQRLNCNYQFSFNVTNTDGSEVETVSIGQLVQVNISYNGNCTLFPIQLYLEDAWGLDVSSPIVSNSGPVGQIGGLSNGFNLSLGNQTAFAMWPIDRSTWQRHNTSVFFTRDAISLVETPWLDGIRLMVARTLLSDLTCHKTSSSSSGITINCTLTPEILNRTMTLYNATLYYRIGVFNSSLPLGDLNITGATARDYQLNLASITQGPLPIRIHVWISYDTYRTLSDVPNYPQRNYLSANINQSSGGILTFKDRSHPCISSSVHCDYTSNPHELYNPYWLDAMDHTGDDASLMMVLDPYNATDVFTKAFVVDADTDYVITFYLLNILSDTKNGFFSGVPNLTLRVNFSRDEGTVSHLTFPMGELPSFHHPIWQHFTFTVHTDTNVTGMTLTLYDDCQTISGNDFAIDDVSIRKLKFAGVFLTDSPLRAVVGSNVYTRINCSSSTSCSLPIHDLNVKDGSRVTLTLSYFGWSQNRVVTCVATDPSDIIGRQENKNATGITLTQTLNNLGVVMMRSRSSFNISVDGMSLSGIRVNSTSRGLNLVVKTVNVNVTSQNLKEMIPAETEANVLLSTTNTSLSSDTLYSDVIGLSVMLPDGSEISVKNLQHPIRLVVGVLPLPSNDSYRCQFFNESDNQWIDQNVTTTIYQNGTVECSTDHLTSFSVGSISKQVANITQSEAETKNVLIAVIVGPAAGGALLLIIVPLTVLFIILRRRKRARYATEMEMGLKGQEYEKKSIRVGEQIAGRVYLGHPDTGSTVALKRKSHEDPTKYQRELNAYLNMRHPHIVQFLGTYSDDHEYIVLGYASLGSLSDLVKKGYSCQQLHQTMIDVCSAMRYMEEMQMVLCSLSACCVLVWQEGEEMRGKVSSFGSCRGAGQMSESDVQELAVRWTAPELLAEGRCTSKMSDMEVEERVREGIYPPPSDHWSAPFDQVYRECTKECGNRGSFALIFNMLQKEEKRERTAREVYFDGDLYQADPQITTNTNNTGRNDRSDLGHLSGASFVLFAPNISFPRRRHGSSMRVVYLFICHFYTTDGCLSNVNKKFCLITHPSQVSGSWLDATDHRMDTQTLDMSPNTDYVITFYLLNVGAINTTEKVTNVTHQLFDDNLYHGNTTVATNANSIDGARDLLSHGLHPTMRCIENGNRGNFKVLSQMLRKEEGRETIAREDYLNDNLYNANTQITTN</sequence>
<name>A0A2P6NTE5_9EUKA</name>
<organism evidence="10 11">
    <name type="scientific">Planoprotostelium fungivorum</name>
    <dbReference type="NCBI Taxonomy" id="1890364"/>
    <lineage>
        <taxon>Eukaryota</taxon>
        <taxon>Amoebozoa</taxon>
        <taxon>Evosea</taxon>
        <taxon>Variosea</taxon>
        <taxon>Cavosteliida</taxon>
        <taxon>Cavosteliaceae</taxon>
        <taxon>Planoprotostelium</taxon>
    </lineage>
</organism>
<evidence type="ECO:0000259" key="8">
    <source>
        <dbReference type="PROSITE" id="PS50011"/>
    </source>
</evidence>
<evidence type="ECO:0000256" key="1">
    <source>
        <dbReference type="ARBA" id="ARBA00004370"/>
    </source>
</evidence>
<reference evidence="10 11" key="1">
    <citation type="journal article" date="2018" name="Genome Biol. Evol.">
        <title>Multiple Roots of Fruiting Body Formation in Amoebozoa.</title>
        <authorList>
            <person name="Hillmann F."/>
            <person name="Forbes G."/>
            <person name="Novohradska S."/>
            <person name="Ferling I."/>
            <person name="Riege K."/>
            <person name="Groth M."/>
            <person name="Westermann M."/>
            <person name="Marz M."/>
            <person name="Spaller T."/>
            <person name="Winckler T."/>
            <person name="Schaap P."/>
            <person name="Glockner G."/>
        </authorList>
    </citation>
    <scope>NUCLEOTIDE SEQUENCE [LARGE SCALE GENOMIC DNA]</scope>
    <source>
        <strain evidence="10 11">Jena</strain>
    </source>
</reference>
<dbReference type="PANTHER" id="PTHR24416:SF611">
    <property type="entry name" value="TYROSINE-PROTEIN KINASE TRANSMEMBRANE RECEPTOR ROR"/>
    <property type="match status" value="1"/>
</dbReference>
<feature type="signal peptide" evidence="7">
    <location>
        <begin position="1"/>
        <end position="17"/>
    </location>
</feature>
<evidence type="ECO:0000256" key="5">
    <source>
        <dbReference type="ARBA" id="ARBA00023157"/>
    </source>
</evidence>
<accession>A0A2P6NTE5</accession>
<keyword evidence="5" id="KW-1015">Disulfide bond</keyword>
<keyword evidence="2 6" id="KW-0812">Transmembrane</keyword>
<comment type="caution">
    <text evidence="10">The sequence shown here is derived from an EMBL/GenBank/DDBJ whole genome shotgun (WGS) entry which is preliminary data.</text>
</comment>
<evidence type="ECO:0000259" key="9">
    <source>
        <dbReference type="PROSITE" id="PS50221"/>
    </source>
</evidence>
<keyword evidence="11" id="KW-1185">Reference proteome</keyword>
<dbReference type="STRING" id="1890364.A0A2P6NTE5"/>
<keyword evidence="10" id="KW-0808">Transferase</keyword>
<keyword evidence="10" id="KW-0418">Kinase</keyword>
<proteinExistence type="predicted"/>
<dbReference type="Gene3D" id="2.60.220.50">
    <property type="match status" value="1"/>
</dbReference>
<dbReference type="Proteomes" id="UP000241769">
    <property type="component" value="Unassembled WGS sequence"/>
</dbReference>
<keyword evidence="4 6" id="KW-0472">Membrane</keyword>
<dbReference type="InterPro" id="IPR057244">
    <property type="entry name" value="GAIN_B"/>
</dbReference>
<gene>
    <name evidence="10" type="ORF">PROFUN_01507</name>
</gene>
<dbReference type="Gene3D" id="1.10.510.10">
    <property type="entry name" value="Transferase(Phosphotransferase) domain 1"/>
    <property type="match status" value="1"/>
</dbReference>
<evidence type="ECO:0000256" key="2">
    <source>
        <dbReference type="ARBA" id="ARBA00022692"/>
    </source>
</evidence>
<dbReference type="InterPro" id="IPR050122">
    <property type="entry name" value="RTK"/>
</dbReference>
<dbReference type="PROSITE" id="PS50221">
    <property type="entry name" value="GAIN_B"/>
    <property type="match status" value="1"/>
</dbReference>
<dbReference type="InterPro" id="IPR046338">
    <property type="entry name" value="GAIN_dom_sf"/>
</dbReference>
<evidence type="ECO:0000256" key="6">
    <source>
        <dbReference type="SAM" id="Phobius"/>
    </source>
</evidence>
<protein>
    <submittedName>
        <fullName evidence="10">Putative cAMP-dependent protein kinase catalytic subunit</fullName>
    </submittedName>
</protein>
<evidence type="ECO:0000256" key="3">
    <source>
        <dbReference type="ARBA" id="ARBA00022989"/>
    </source>
</evidence>
<dbReference type="GO" id="GO:0004714">
    <property type="term" value="F:transmembrane receptor protein tyrosine kinase activity"/>
    <property type="evidence" value="ECO:0007669"/>
    <property type="project" value="TreeGrafter"/>
</dbReference>
<dbReference type="InterPro" id="IPR011009">
    <property type="entry name" value="Kinase-like_dom_sf"/>
</dbReference>